<evidence type="ECO:0000313" key="2">
    <source>
        <dbReference type="EMBL" id="GBO04917.1"/>
    </source>
</evidence>
<feature type="compositionally biased region" description="Polar residues" evidence="1">
    <location>
        <begin position="32"/>
        <end position="45"/>
    </location>
</feature>
<reference evidence="2 3" key="1">
    <citation type="journal article" date="2019" name="Sci. Rep.">
        <title>Orb-weaving spider Araneus ventricosus genome elucidates the spidroin gene catalogue.</title>
        <authorList>
            <person name="Kono N."/>
            <person name="Nakamura H."/>
            <person name="Ohtoshi R."/>
            <person name="Moran D.A.P."/>
            <person name="Shinohara A."/>
            <person name="Yoshida Y."/>
            <person name="Fujiwara M."/>
            <person name="Mori M."/>
            <person name="Tomita M."/>
            <person name="Arakawa K."/>
        </authorList>
    </citation>
    <scope>NUCLEOTIDE SEQUENCE [LARGE SCALE GENOMIC DNA]</scope>
</reference>
<dbReference type="AlphaFoldDB" id="A0A4Y2U002"/>
<organism evidence="2 3">
    <name type="scientific">Araneus ventricosus</name>
    <name type="common">Orbweaver spider</name>
    <name type="synonym">Epeira ventricosa</name>
    <dbReference type="NCBI Taxonomy" id="182803"/>
    <lineage>
        <taxon>Eukaryota</taxon>
        <taxon>Metazoa</taxon>
        <taxon>Ecdysozoa</taxon>
        <taxon>Arthropoda</taxon>
        <taxon>Chelicerata</taxon>
        <taxon>Arachnida</taxon>
        <taxon>Araneae</taxon>
        <taxon>Araneomorphae</taxon>
        <taxon>Entelegynae</taxon>
        <taxon>Araneoidea</taxon>
        <taxon>Araneidae</taxon>
        <taxon>Araneus</taxon>
    </lineage>
</organism>
<dbReference type="OrthoDB" id="6470724at2759"/>
<accession>A0A4Y2U002</accession>
<evidence type="ECO:0000313" key="3">
    <source>
        <dbReference type="Proteomes" id="UP000499080"/>
    </source>
</evidence>
<sequence length="96" mass="11046">MSTQWSVENVILRAFSRSLECLRNKNPAPYISDSNNNEQPKQESAAQKESKQQLHKILLVAVSSVLGLRVERRHHLQSVYLKDVVFVDRTDENRLG</sequence>
<proteinExistence type="predicted"/>
<protein>
    <submittedName>
        <fullName evidence="2">Uncharacterized protein</fullName>
    </submittedName>
</protein>
<comment type="caution">
    <text evidence="2">The sequence shown here is derived from an EMBL/GenBank/DDBJ whole genome shotgun (WGS) entry which is preliminary data.</text>
</comment>
<dbReference type="Proteomes" id="UP000499080">
    <property type="component" value="Unassembled WGS sequence"/>
</dbReference>
<dbReference type="EMBL" id="BGPR01031705">
    <property type="protein sequence ID" value="GBO04917.1"/>
    <property type="molecule type" value="Genomic_DNA"/>
</dbReference>
<gene>
    <name evidence="2" type="ORF">AVEN_114697_1</name>
</gene>
<evidence type="ECO:0000256" key="1">
    <source>
        <dbReference type="SAM" id="MobiDB-lite"/>
    </source>
</evidence>
<keyword evidence="3" id="KW-1185">Reference proteome</keyword>
<feature type="region of interest" description="Disordered" evidence="1">
    <location>
        <begin position="26"/>
        <end position="50"/>
    </location>
</feature>
<name>A0A4Y2U002_ARAVE</name>